<dbReference type="InterPro" id="IPR006675">
    <property type="entry name" value="HDIG_dom"/>
</dbReference>
<dbReference type="Gene3D" id="1.10.3210.10">
    <property type="entry name" value="Hypothetical protein af1432"/>
    <property type="match status" value="1"/>
</dbReference>
<accession>A0ABT4D1Y8</accession>
<gene>
    <name evidence="2" type="ORF">OW763_13040</name>
</gene>
<dbReference type="InterPro" id="IPR003607">
    <property type="entry name" value="HD/PDEase_dom"/>
</dbReference>
<name>A0ABT4D1Y8_9CLOT</name>
<dbReference type="EMBL" id="JAPQER010000006">
    <property type="protein sequence ID" value="MCY6485266.1"/>
    <property type="molecule type" value="Genomic_DNA"/>
</dbReference>
<evidence type="ECO:0000313" key="3">
    <source>
        <dbReference type="Proteomes" id="UP001078443"/>
    </source>
</evidence>
<dbReference type="InterPro" id="IPR037522">
    <property type="entry name" value="HD_GYP_dom"/>
</dbReference>
<dbReference type="Pfam" id="PF13487">
    <property type="entry name" value="HD_5"/>
    <property type="match status" value="1"/>
</dbReference>
<dbReference type="PANTHER" id="PTHR43155:SF2">
    <property type="entry name" value="CYCLIC DI-GMP PHOSPHODIESTERASE PA4108"/>
    <property type="match status" value="1"/>
</dbReference>
<dbReference type="RefSeq" id="WP_268041589.1">
    <property type="nucleotide sequence ID" value="NZ_JAPQER010000006.1"/>
</dbReference>
<reference evidence="2" key="1">
    <citation type="submission" date="2022-12" db="EMBL/GenBank/DDBJ databases">
        <authorList>
            <person name="Wang J."/>
        </authorList>
    </citation>
    <scope>NUCLEOTIDE SEQUENCE</scope>
    <source>
        <strain evidence="2">HY-45-18</strain>
    </source>
</reference>
<dbReference type="CDD" id="cd00077">
    <property type="entry name" value="HDc"/>
    <property type="match status" value="1"/>
</dbReference>
<feature type="domain" description="HD-GYP" evidence="1">
    <location>
        <begin position="120"/>
        <end position="316"/>
    </location>
</feature>
<dbReference type="NCBIfam" id="TIGR00277">
    <property type="entry name" value="HDIG"/>
    <property type="match status" value="1"/>
</dbReference>
<dbReference type="Proteomes" id="UP001078443">
    <property type="component" value="Unassembled WGS sequence"/>
</dbReference>
<sequence length="368" mass="41752">MRIVPIECAKEGCFLAKTIFDSDGRILLREGVQLNKTILNRIKSIGIFSIYIHDEYSTIELEDIIKPEIRQKSIKVLKESFSNTDKYMFNLNTTSYSNKMLKERQDYFNSINKIAEEILEQILFQENIMINLVDIKSMDNYTYQHCVNVAVLSLILGIQLQLKKSELLNLSIGALLHDIGKVMVPKEILNKEGPLNSEEFELIKQHTSKGYKYLTGNINIPAPARVIVLQHHEKVDGSGYPEGRKGNRISKLSKVVAVADVYDALTSDRCYRRALSPNEAVEYILGSAQTQFDYEIVKAFASAVIPYPKGSLVELSTGDIALVEDIYPNFPLRPKLKIIKSTDKNKINTILELTEELDVVIKDIAYEV</sequence>
<organism evidence="2 3">
    <name type="scientific">Clostridium aestuarii</name>
    <dbReference type="NCBI Taxonomy" id="338193"/>
    <lineage>
        <taxon>Bacteria</taxon>
        <taxon>Bacillati</taxon>
        <taxon>Bacillota</taxon>
        <taxon>Clostridia</taxon>
        <taxon>Eubacteriales</taxon>
        <taxon>Clostridiaceae</taxon>
        <taxon>Clostridium</taxon>
    </lineage>
</organism>
<keyword evidence="3" id="KW-1185">Reference proteome</keyword>
<dbReference type="PROSITE" id="PS51832">
    <property type="entry name" value="HD_GYP"/>
    <property type="match status" value="1"/>
</dbReference>
<evidence type="ECO:0000313" key="2">
    <source>
        <dbReference type="EMBL" id="MCY6485266.1"/>
    </source>
</evidence>
<proteinExistence type="predicted"/>
<evidence type="ECO:0000259" key="1">
    <source>
        <dbReference type="PROSITE" id="PS51832"/>
    </source>
</evidence>
<comment type="caution">
    <text evidence="2">The sequence shown here is derived from an EMBL/GenBank/DDBJ whole genome shotgun (WGS) entry which is preliminary data.</text>
</comment>
<protein>
    <submittedName>
        <fullName evidence="2">HD-GYP domain-containing protein</fullName>
    </submittedName>
</protein>
<dbReference type="SUPFAM" id="SSF109604">
    <property type="entry name" value="HD-domain/PDEase-like"/>
    <property type="match status" value="1"/>
</dbReference>
<dbReference type="SMART" id="SM00471">
    <property type="entry name" value="HDc"/>
    <property type="match status" value="1"/>
</dbReference>
<dbReference type="PANTHER" id="PTHR43155">
    <property type="entry name" value="CYCLIC DI-GMP PHOSPHODIESTERASE PA4108-RELATED"/>
    <property type="match status" value="1"/>
</dbReference>